<feature type="compositionally biased region" description="Low complexity" evidence="1">
    <location>
        <begin position="876"/>
        <end position="888"/>
    </location>
</feature>
<dbReference type="InterPro" id="IPR029071">
    <property type="entry name" value="Ubiquitin-like_domsf"/>
</dbReference>
<feature type="compositionally biased region" description="Low complexity" evidence="1">
    <location>
        <begin position="617"/>
        <end position="629"/>
    </location>
</feature>
<feature type="region of interest" description="Disordered" evidence="1">
    <location>
        <begin position="173"/>
        <end position="214"/>
    </location>
</feature>
<feature type="compositionally biased region" description="Low complexity" evidence="1">
    <location>
        <begin position="588"/>
        <end position="609"/>
    </location>
</feature>
<feature type="compositionally biased region" description="Low complexity" evidence="1">
    <location>
        <begin position="194"/>
        <end position="205"/>
    </location>
</feature>
<dbReference type="Gene3D" id="3.10.20.90">
    <property type="entry name" value="Phosphatidylinositol 3-kinase Catalytic Subunit, Chain A, domain 1"/>
    <property type="match status" value="1"/>
</dbReference>
<evidence type="ECO:0000256" key="1">
    <source>
        <dbReference type="SAM" id="MobiDB-lite"/>
    </source>
</evidence>
<feature type="compositionally biased region" description="Polar residues" evidence="1">
    <location>
        <begin position="533"/>
        <end position="551"/>
    </location>
</feature>
<evidence type="ECO:0000313" key="4">
    <source>
        <dbReference type="WBParaSite" id="TREG1_58510.3"/>
    </source>
</evidence>
<feature type="domain" description="Ubiquitin-like" evidence="2">
    <location>
        <begin position="2"/>
        <end position="64"/>
    </location>
</feature>
<dbReference type="SMART" id="SM00213">
    <property type="entry name" value="UBQ"/>
    <property type="match status" value="1"/>
</dbReference>
<protein>
    <recommendedName>
        <fullName evidence="2">Ubiquitin-like domain-containing protein</fullName>
    </recommendedName>
</protein>
<feature type="compositionally biased region" description="Basic and acidic residues" evidence="1">
    <location>
        <begin position="425"/>
        <end position="446"/>
    </location>
</feature>
<dbReference type="WBParaSite" id="TREG1_58510.3">
    <property type="protein sequence ID" value="TREG1_58510.3"/>
    <property type="gene ID" value="TREG1_58510"/>
</dbReference>
<feature type="region of interest" description="Disordered" evidence="1">
    <location>
        <begin position="1250"/>
        <end position="1294"/>
    </location>
</feature>
<feature type="compositionally biased region" description="Basic and acidic residues" evidence="1">
    <location>
        <begin position="245"/>
        <end position="269"/>
    </location>
</feature>
<organism evidence="3 4">
    <name type="scientific">Trichobilharzia regenti</name>
    <name type="common">Nasal bird schistosome</name>
    <dbReference type="NCBI Taxonomy" id="157069"/>
    <lineage>
        <taxon>Eukaryota</taxon>
        <taxon>Metazoa</taxon>
        <taxon>Spiralia</taxon>
        <taxon>Lophotrochozoa</taxon>
        <taxon>Platyhelminthes</taxon>
        <taxon>Trematoda</taxon>
        <taxon>Digenea</taxon>
        <taxon>Strigeidida</taxon>
        <taxon>Schistosomatoidea</taxon>
        <taxon>Schistosomatidae</taxon>
        <taxon>Trichobilharzia</taxon>
    </lineage>
</organism>
<feature type="region of interest" description="Disordered" evidence="1">
    <location>
        <begin position="856"/>
        <end position="888"/>
    </location>
</feature>
<keyword evidence="3" id="KW-1185">Reference proteome</keyword>
<feature type="compositionally biased region" description="Polar residues" evidence="1">
    <location>
        <begin position="865"/>
        <end position="875"/>
    </location>
</feature>
<dbReference type="Pfam" id="PF00240">
    <property type="entry name" value="ubiquitin"/>
    <property type="match status" value="1"/>
</dbReference>
<dbReference type="GO" id="GO:0071818">
    <property type="term" value="C:BAT3 complex"/>
    <property type="evidence" value="ECO:0007669"/>
    <property type="project" value="TreeGrafter"/>
</dbReference>
<dbReference type="GO" id="GO:0031593">
    <property type="term" value="F:polyubiquitin modification-dependent protein binding"/>
    <property type="evidence" value="ECO:0007669"/>
    <property type="project" value="TreeGrafter"/>
</dbReference>
<feature type="region of interest" description="Disordered" evidence="1">
    <location>
        <begin position="226"/>
        <end position="283"/>
    </location>
</feature>
<sequence>MFDVTVKTLDGRDSVFQVGDEDMTVENFKKEIEERLNIASDQQRLIFQGRVLNNEQTLTECGVQGKVVHLVVRPPPTTREHQPTVTSTNDSTANIGGSGLGGFTFGGISMQQAIQDITSGILNSVNELRVANIPLSGEADLVGDPPNEQSLISARENTFNKLHRQATRLAQKITQTSSRDVCNSQGVKDKPADTNLTPSTSNNTSVFTVQEPKDDETTFALNDMKEDCKQKESSPMMVDTDEHEETANRVDNNDADGDESKKAKTEDKNVGTTEDNSANPSQDRSLAMLADMLSRYCELWHSMEPYLDQWRQMLIDESKIVEVVDENDITDEEECIGESSSSSSANVQVQSSSNQPVSNWRPRLFSQVSRLLHLNAHMLHLISDFDVITVTERETQQVDSNISTSQQNNVPSDSTQKTTTTANESQKDDSEKGKNATTEATRKELKSSTPQVNKTPQHVLCVPEMTDRRRIRARINVEPSDVTIVATSTDEQQPRLVRSEQPTNSVNSSSARFRSRSASNIRRSNNSQSQNVPLVTSSSGITANSGVTTTTPLGNGRTAIIHRFDIPIISVNTFNLPTAPFLASLSSSATSTPVTSGPTSVSSATTTTRPPAPPPTATTTTPTPITVTTDSLPPSHANVTLLPRPSIPPPPPLPPLSVINSSDQFLMCNSRHFSHEVIHRVGTSQGLLGPPPLTPIPDAAGGNVNRQNQTQTTTANSTTGRSNNTSHNLPGFSTHIPFSFGESIPPTSVPNNSSATTTTNTGNTESRTPGATFSFTSGFNLPQQLISLVTAATNAAVSAVSSDQFTTGGGGGTSPFSFLVSSSPIQFTVNASPQPIVTTISTRTTTTATGAATAGAVTSNNTSSGANQGVDSRAQTTTTTMTTSATRTSSRVVSRVTPSWATPDGVAEQQLQLDGIFRIFSVIIDGLIRTVWSRVSQSSAYPIPACQCVTDQNSIGSSISRHQNISAGLLNDILNAVRGEVHAASDTTTDVSGHVTAAALDGLRDHLQHLLLCADSVTGSNQSELVNSLVSTIFRGRLSDACHSEYTLWINNFDENSSQKMIDVTASFAKLCRYIISSQLDLWRASPTNTGFGSTLLMTLKIACTDLLCLADLLTTRLASNLKIELSKTSKCSSGETRSQIFGIGMGFETLMDHCNSFLQDIEDDECFDLGHDFVTGLNNCIQAYCDMDEATIRAKVAHQISAYMEFRKQASQTPSPMLVDPVSPKILISNGEIQRNNFCDEDLHGDDLPFLDAYSDPPSDETNHTHPPISLQLSTPSTTTTASKENNKFPSSQLKLQAKISALPDWSPKPGELPNSKLTALDPNPNSTLSMEATARDSNEAATAAEGWHAVLPPAWIHVVTGDMSTMSRNPPESDDPDQFGRFSDGYIAGMPAKRRKVMQDHSGSIYQSPDQLFMECLSDAVAASDNVVGNKEQAVEEKNSPELRRLLPSADKELINSFRDIVSDRLTVRLINDPDFDAVQFPTATQTFVRKDSKPSS</sequence>
<feature type="region of interest" description="Disordered" evidence="1">
    <location>
        <begin position="484"/>
        <end position="551"/>
    </location>
</feature>
<feature type="region of interest" description="Disordered" evidence="1">
    <location>
        <begin position="332"/>
        <end position="359"/>
    </location>
</feature>
<reference evidence="3" key="1">
    <citation type="submission" date="2022-06" db="EMBL/GenBank/DDBJ databases">
        <authorList>
            <person name="Berger JAMES D."/>
            <person name="Berger JAMES D."/>
        </authorList>
    </citation>
    <scope>NUCLEOTIDE SEQUENCE [LARGE SCALE GENOMIC DNA]</scope>
</reference>
<dbReference type="PANTHER" id="PTHR15204">
    <property type="entry name" value="LARGE PROLINE-RICH PROTEIN BAG6"/>
    <property type="match status" value="1"/>
</dbReference>
<feature type="region of interest" description="Disordered" evidence="1">
    <location>
        <begin position="398"/>
        <end position="462"/>
    </location>
</feature>
<feature type="region of interest" description="Disordered" evidence="1">
    <location>
        <begin position="588"/>
        <end position="638"/>
    </location>
</feature>
<feature type="compositionally biased region" description="Low complexity" evidence="1">
    <location>
        <begin position="745"/>
        <end position="767"/>
    </location>
</feature>
<dbReference type="PANTHER" id="PTHR15204:SF0">
    <property type="entry name" value="LARGE PROLINE-RICH PROTEIN BAG6"/>
    <property type="match status" value="1"/>
</dbReference>
<proteinExistence type="predicted"/>
<accession>A0AA85K6U6</accession>
<dbReference type="InterPro" id="IPR000626">
    <property type="entry name" value="Ubiquitin-like_dom"/>
</dbReference>
<evidence type="ECO:0000313" key="3">
    <source>
        <dbReference type="Proteomes" id="UP000050795"/>
    </source>
</evidence>
<evidence type="ECO:0000259" key="2">
    <source>
        <dbReference type="PROSITE" id="PS50053"/>
    </source>
</evidence>
<feature type="compositionally biased region" description="Low complexity" evidence="1">
    <location>
        <begin position="504"/>
        <end position="532"/>
    </location>
</feature>
<dbReference type="GO" id="GO:0051787">
    <property type="term" value="F:misfolded protein binding"/>
    <property type="evidence" value="ECO:0007669"/>
    <property type="project" value="TreeGrafter"/>
</dbReference>
<dbReference type="Proteomes" id="UP000050795">
    <property type="component" value="Unassembled WGS sequence"/>
</dbReference>
<reference evidence="4" key="2">
    <citation type="submission" date="2023-11" db="UniProtKB">
        <authorList>
            <consortium name="WormBaseParasite"/>
        </authorList>
    </citation>
    <scope>IDENTIFICATION</scope>
</reference>
<name>A0AA85K6U6_TRIRE</name>
<dbReference type="PROSITE" id="PS50053">
    <property type="entry name" value="UBIQUITIN_2"/>
    <property type="match status" value="1"/>
</dbReference>
<dbReference type="GO" id="GO:0036503">
    <property type="term" value="P:ERAD pathway"/>
    <property type="evidence" value="ECO:0007669"/>
    <property type="project" value="TreeGrafter"/>
</dbReference>
<feature type="compositionally biased region" description="Polar residues" evidence="1">
    <location>
        <begin position="398"/>
        <end position="424"/>
    </location>
</feature>
<feature type="region of interest" description="Disordered" evidence="1">
    <location>
        <begin position="684"/>
        <end position="767"/>
    </location>
</feature>
<dbReference type="SUPFAM" id="SSF54236">
    <property type="entry name" value="Ubiquitin-like"/>
    <property type="match status" value="1"/>
</dbReference>
<feature type="compositionally biased region" description="Polar residues" evidence="1">
    <location>
        <begin position="173"/>
        <end position="186"/>
    </location>
</feature>
<feature type="compositionally biased region" description="Polar residues" evidence="1">
    <location>
        <begin position="270"/>
        <end position="283"/>
    </location>
</feature>
<feature type="compositionally biased region" description="Low complexity" evidence="1">
    <location>
        <begin position="339"/>
        <end position="359"/>
    </location>
</feature>
<feature type="compositionally biased region" description="Low complexity" evidence="1">
    <location>
        <begin position="701"/>
        <end position="728"/>
    </location>
</feature>
<feature type="compositionally biased region" description="Polar residues" evidence="1">
    <location>
        <begin position="447"/>
        <end position="456"/>
    </location>
</feature>
<feature type="compositionally biased region" description="Low complexity" evidence="1">
    <location>
        <begin position="1275"/>
        <end position="1284"/>
    </location>
</feature>